<proteinExistence type="predicted"/>
<gene>
    <name evidence="1" type="ORF">CTM71_01195</name>
</gene>
<dbReference type="Proteomes" id="UP000229011">
    <property type="component" value="Unassembled WGS sequence"/>
</dbReference>
<evidence type="ECO:0000313" key="1">
    <source>
        <dbReference type="EMBL" id="PIM79158.1"/>
    </source>
</evidence>
<reference evidence="1 2" key="1">
    <citation type="submission" date="2017-11" db="EMBL/GenBank/DDBJ databases">
        <title>Genome sequencing of Fusobacterium periodonticum KCOM 1259.</title>
        <authorList>
            <person name="Kook J.-K."/>
            <person name="Park S.-N."/>
            <person name="Lim Y.K."/>
        </authorList>
    </citation>
    <scope>NUCLEOTIDE SEQUENCE [LARGE SCALE GENOMIC DNA]</scope>
    <source>
        <strain evidence="1 2">KCOM 1259</strain>
    </source>
</reference>
<organism evidence="1 2">
    <name type="scientific">Fusobacterium pseudoperiodonticum</name>
    <dbReference type="NCBI Taxonomy" id="2663009"/>
    <lineage>
        <taxon>Bacteria</taxon>
        <taxon>Fusobacteriati</taxon>
        <taxon>Fusobacteriota</taxon>
        <taxon>Fusobacteriia</taxon>
        <taxon>Fusobacteriales</taxon>
        <taxon>Fusobacteriaceae</taxon>
        <taxon>Fusobacterium</taxon>
    </lineage>
</organism>
<dbReference type="RefSeq" id="WP_099957927.1">
    <property type="nucleotide sequence ID" value="NZ_PEQY01000001.1"/>
</dbReference>
<dbReference type="InterPro" id="IPR049254">
    <property type="entry name" value="Phage_tail_terminator"/>
</dbReference>
<evidence type="ECO:0008006" key="3">
    <source>
        <dbReference type="Google" id="ProtNLM"/>
    </source>
</evidence>
<sequence length="143" mass="17017">MLSRVVSAISNTLEKIFPEVEIYVNKIKQGFEEPCFFIQLLNPNEKQILGNRYKQKIDLDIQYFPKNEDDNWELMEMAQKLNNILEIIKTEEGDLLRGLDRNSQFIDGNLHYFITFKPFVKKVQEEEPFMEELKTDVKPDRRA</sequence>
<dbReference type="EMBL" id="PEQY01000001">
    <property type="protein sequence ID" value="PIM79158.1"/>
    <property type="molecule type" value="Genomic_DNA"/>
</dbReference>
<dbReference type="GeneID" id="93327086"/>
<dbReference type="Pfam" id="PF20765">
    <property type="entry name" value="Phage_tail_terminator_8"/>
    <property type="match status" value="1"/>
</dbReference>
<dbReference type="AlphaFoldDB" id="A0A2G9EE36"/>
<accession>A0A2G9EE36</accession>
<comment type="caution">
    <text evidence="1">The sequence shown here is derived from an EMBL/GenBank/DDBJ whole genome shotgun (WGS) entry which is preliminary data.</text>
</comment>
<protein>
    <recommendedName>
        <fullName evidence="3">Phage protein</fullName>
    </recommendedName>
</protein>
<name>A0A2G9EE36_9FUSO</name>
<evidence type="ECO:0000313" key="2">
    <source>
        <dbReference type="Proteomes" id="UP000229011"/>
    </source>
</evidence>